<evidence type="ECO:0000256" key="1">
    <source>
        <dbReference type="SAM" id="Coils"/>
    </source>
</evidence>
<sequence>MEITDEEYQQLQDDLEEARTDAARFEDELAFEQDAHEDTKRSLEEIRKVLDDIRDQCQDALR</sequence>
<accession>A0A6M3LCE5</accession>
<feature type="coiled-coil region" evidence="1">
    <location>
        <begin position="1"/>
        <end position="56"/>
    </location>
</feature>
<reference evidence="2" key="1">
    <citation type="submission" date="2020-03" db="EMBL/GenBank/DDBJ databases">
        <title>The deep terrestrial virosphere.</title>
        <authorList>
            <person name="Holmfeldt K."/>
            <person name="Nilsson E."/>
            <person name="Simone D."/>
            <person name="Lopez-Fernandez M."/>
            <person name="Wu X."/>
            <person name="de Brujin I."/>
            <person name="Lundin D."/>
            <person name="Andersson A."/>
            <person name="Bertilsson S."/>
            <person name="Dopson M."/>
        </authorList>
    </citation>
    <scope>NUCLEOTIDE SEQUENCE</scope>
    <source>
        <strain evidence="2">MM415B03496</strain>
    </source>
</reference>
<gene>
    <name evidence="2" type="ORF">MM415B03496_0013</name>
</gene>
<proteinExistence type="predicted"/>
<organism evidence="2">
    <name type="scientific">viral metagenome</name>
    <dbReference type="NCBI Taxonomy" id="1070528"/>
    <lineage>
        <taxon>unclassified sequences</taxon>
        <taxon>metagenomes</taxon>
        <taxon>organismal metagenomes</taxon>
    </lineage>
</organism>
<name>A0A6M3LCE5_9ZZZZ</name>
<keyword evidence="1" id="KW-0175">Coiled coil</keyword>
<evidence type="ECO:0000313" key="2">
    <source>
        <dbReference type="EMBL" id="QJA91044.1"/>
    </source>
</evidence>
<dbReference type="AlphaFoldDB" id="A0A6M3LCE5"/>
<protein>
    <submittedName>
        <fullName evidence="2">Uncharacterized protein</fullName>
    </submittedName>
</protein>
<dbReference type="EMBL" id="MT142956">
    <property type="protein sequence ID" value="QJA91044.1"/>
    <property type="molecule type" value="Genomic_DNA"/>
</dbReference>